<feature type="region of interest" description="Disordered" evidence="1">
    <location>
        <begin position="479"/>
        <end position="517"/>
    </location>
</feature>
<dbReference type="Gene3D" id="3.90.1640.30">
    <property type="match status" value="1"/>
</dbReference>
<sequence>MPPKLVFTPKRSISPQCHPILKKPRVDAHQENVNIDAGRGSDWPASHAKIEEARRFIRDCAERALHTIIVPDKDADGLSAGLILYRTLASLGLSTERLHVHFLLKGTSIFSSLERERLNSLVRSLIPNSKSSPASSPSRTPMDPAEARIIIVDQGSRPSPPLIDSALRSETLIIDHHQSDEFPEAAQVLTACRSPPIATSSLLTYLACLPLLKRDRESCAWLALIGIHGDLGASAVNFGTSTSKNLKRQASWPDREELRLLGDAAKTCTKKALGQAVSLLNGPRRTPEFNVRLAWDAILDARSPADIVRRNDLLVIRERINAEIARCGRSPPCFSKDGRIALIRIDSAYQVHPVIATRWAGSLKGKALEIIMVVNPSHHPDPNLVSFACRLSKRAREMPEVTRPNIIQILKDYGEKVDVGLAKTRLNGPNTLAGTSDDVGSVTPFLDRVGDDYARGHKEASGGIICKDAFEQLVEHGLEISGGSGSPGKRIAASGKESQSRSLLDFFPQKQKPSSSS</sequence>
<gene>
    <name evidence="3" type="ORF">HGRIS_012047</name>
</gene>
<dbReference type="InterPro" id="IPR051673">
    <property type="entry name" value="SSDNA_exonuclease_RecJ"/>
</dbReference>
<dbReference type="InterPro" id="IPR001667">
    <property type="entry name" value="DDH_dom"/>
</dbReference>
<dbReference type="Proteomes" id="UP001556367">
    <property type="component" value="Unassembled WGS sequence"/>
</dbReference>
<dbReference type="Pfam" id="PF01368">
    <property type="entry name" value="DHH"/>
    <property type="match status" value="1"/>
</dbReference>
<dbReference type="EMBL" id="JASNQZ010000015">
    <property type="protein sequence ID" value="KAL0945758.1"/>
    <property type="molecule type" value="Genomic_DNA"/>
</dbReference>
<dbReference type="PANTHER" id="PTHR30255">
    <property type="entry name" value="SINGLE-STRANDED-DNA-SPECIFIC EXONUCLEASE RECJ"/>
    <property type="match status" value="1"/>
</dbReference>
<reference evidence="4" key="1">
    <citation type="submission" date="2024-06" db="EMBL/GenBank/DDBJ databases">
        <title>Multi-omics analyses provide insights into the biosynthesis of the anticancer antibiotic pleurotin in Hohenbuehelia grisea.</title>
        <authorList>
            <person name="Weaver J.A."/>
            <person name="Alberti F."/>
        </authorList>
    </citation>
    <scope>NUCLEOTIDE SEQUENCE [LARGE SCALE GENOMIC DNA]</scope>
    <source>
        <strain evidence="4">T-177</strain>
    </source>
</reference>
<protein>
    <recommendedName>
        <fullName evidence="2">DDH domain-containing protein</fullName>
    </recommendedName>
</protein>
<evidence type="ECO:0000313" key="4">
    <source>
        <dbReference type="Proteomes" id="UP001556367"/>
    </source>
</evidence>
<dbReference type="InterPro" id="IPR038763">
    <property type="entry name" value="DHH_sf"/>
</dbReference>
<keyword evidence="4" id="KW-1185">Reference proteome</keyword>
<organism evidence="3 4">
    <name type="scientific">Hohenbuehelia grisea</name>
    <dbReference type="NCBI Taxonomy" id="104357"/>
    <lineage>
        <taxon>Eukaryota</taxon>
        <taxon>Fungi</taxon>
        <taxon>Dikarya</taxon>
        <taxon>Basidiomycota</taxon>
        <taxon>Agaricomycotina</taxon>
        <taxon>Agaricomycetes</taxon>
        <taxon>Agaricomycetidae</taxon>
        <taxon>Agaricales</taxon>
        <taxon>Pleurotineae</taxon>
        <taxon>Pleurotaceae</taxon>
        <taxon>Hohenbuehelia</taxon>
    </lineage>
</organism>
<evidence type="ECO:0000259" key="2">
    <source>
        <dbReference type="Pfam" id="PF01368"/>
    </source>
</evidence>
<dbReference type="SUPFAM" id="SSF64182">
    <property type="entry name" value="DHH phosphoesterases"/>
    <property type="match status" value="1"/>
</dbReference>
<feature type="domain" description="DDH" evidence="2">
    <location>
        <begin position="67"/>
        <end position="227"/>
    </location>
</feature>
<evidence type="ECO:0000313" key="3">
    <source>
        <dbReference type="EMBL" id="KAL0945758.1"/>
    </source>
</evidence>
<accession>A0ABR3IR53</accession>
<dbReference type="PANTHER" id="PTHR30255:SF2">
    <property type="entry name" value="SINGLE-STRANDED-DNA-SPECIFIC EXONUCLEASE RECJ"/>
    <property type="match status" value="1"/>
</dbReference>
<proteinExistence type="predicted"/>
<evidence type="ECO:0000256" key="1">
    <source>
        <dbReference type="SAM" id="MobiDB-lite"/>
    </source>
</evidence>
<name>A0ABR3IR53_9AGAR</name>
<comment type="caution">
    <text evidence="3">The sequence shown here is derived from an EMBL/GenBank/DDBJ whole genome shotgun (WGS) entry which is preliminary data.</text>
</comment>